<protein>
    <submittedName>
        <fullName evidence="5">AraC-type DNA-binding protein</fullName>
    </submittedName>
</protein>
<name>A0A239K4B0_9ACTN</name>
<evidence type="ECO:0000256" key="1">
    <source>
        <dbReference type="ARBA" id="ARBA00023015"/>
    </source>
</evidence>
<feature type="domain" description="HTH araC/xylS-type" evidence="4">
    <location>
        <begin position="98"/>
        <end position="197"/>
    </location>
</feature>
<dbReference type="InterPro" id="IPR018060">
    <property type="entry name" value="HTH_AraC"/>
</dbReference>
<dbReference type="PANTHER" id="PTHR46796:SF6">
    <property type="entry name" value="ARAC SUBFAMILY"/>
    <property type="match status" value="1"/>
</dbReference>
<dbReference type="InterPro" id="IPR009057">
    <property type="entry name" value="Homeodomain-like_sf"/>
</dbReference>
<keyword evidence="2 5" id="KW-0238">DNA-binding</keyword>
<evidence type="ECO:0000313" key="5">
    <source>
        <dbReference type="EMBL" id="SNT12628.1"/>
    </source>
</evidence>
<dbReference type="SMART" id="SM00342">
    <property type="entry name" value="HTH_ARAC"/>
    <property type="match status" value="1"/>
</dbReference>
<organism evidence="5 6">
    <name type="scientific">Actinoplanes regularis</name>
    <dbReference type="NCBI Taxonomy" id="52697"/>
    <lineage>
        <taxon>Bacteria</taxon>
        <taxon>Bacillati</taxon>
        <taxon>Actinomycetota</taxon>
        <taxon>Actinomycetes</taxon>
        <taxon>Micromonosporales</taxon>
        <taxon>Micromonosporaceae</taxon>
        <taxon>Actinoplanes</taxon>
    </lineage>
</organism>
<evidence type="ECO:0000313" key="6">
    <source>
        <dbReference type="Proteomes" id="UP000198415"/>
    </source>
</evidence>
<reference evidence="5 6" key="1">
    <citation type="submission" date="2017-06" db="EMBL/GenBank/DDBJ databases">
        <authorList>
            <person name="Kim H.J."/>
            <person name="Triplett B.A."/>
        </authorList>
    </citation>
    <scope>NUCLEOTIDE SEQUENCE [LARGE SCALE GENOMIC DNA]</scope>
    <source>
        <strain evidence="5 6">DSM 43151</strain>
    </source>
</reference>
<gene>
    <name evidence="5" type="ORF">SAMN06264365_14211</name>
</gene>
<evidence type="ECO:0000259" key="4">
    <source>
        <dbReference type="PROSITE" id="PS01124"/>
    </source>
</evidence>
<sequence>MICDADRPFMCGFSNGLEELVIKVPRPAFREMTGLDSLPAPLVRDVARGDPAARTFARLVDRALRPDGDGTVDEEAALRLLASMTGRTTADPAMVHLANARSFIEDHLTDPGLNAARVAAGVGISERHLSRAFAATGTSLPQFVLARRLERARTLLSSGPAETVARVALRCGFGSATYFSRAFTAHFGVRATQVRRSAVTGRSA</sequence>
<keyword evidence="3" id="KW-0804">Transcription</keyword>
<dbReference type="RefSeq" id="WP_089299218.1">
    <property type="nucleotide sequence ID" value="NZ_BOMU01000135.1"/>
</dbReference>
<dbReference type="GO" id="GO:0003700">
    <property type="term" value="F:DNA-binding transcription factor activity"/>
    <property type="evidence" value="ECO:0007669"/>
    <property type="project" value="InterPro"/>
</dbReference>
<dbReference type="SUPFAM" id="SSF46689">
    <property type="entry name" value="Homeodomain-like"/>
    <property type="match status" value="1"/>
</dbReference>
<dbReference type="PROSITE" id="PS01124">
    <property type="entry name" value="HTH_ARAC_FAMILY_2"/>
    <property type="match status" value="1"/>
</dbReference>
<keyword evidence="1" id="KW-0805">Transcription regulation</keyword>
<dbReference type="EMBL" id="FZNR01000042">
    <property type="protein sequence ID" value="SNT12628.1"/>
    <property type="molecule type" value="Genomic_DNA"/>
</dbReference>
<dbReference type="OrthoDB" id="9799345at2"/>
<evidence type="ECO:0000256" key="2">
    <source>
        <dbReference type="ARBA" id="ARBA00023125"/>
    </source>
</evidence>
<dbReference type="GO" id="GO:0043565">
    <property type="term" value="F:sequence-specific DNA binding"/>
    <property type="evidence" value="ECO:0007669"/>
    <property type="project" value="InterPro"/>
</dbReference>
<dbReference type="InterPro" id="IPR050204">
    <property type="entry name" value="AraC_XylS_family_regulators"/>
</dbReference>
<accession>A0A239K4B0</accession>
<keyword evidence="6" id="KW-1185">Reference proteome</keyword>
<proteinExistence type="predicted"/>
<dbReference type="Gene3D" id="1.10.10.60">
    <property type="entry name" value="Homeodomain-like"/>
    <property type="match status" value="1"/>
</dbReference>
<dbReference type="PANTHER" id="PTHR46796">
    <property type="entry name" value="HTH-TYPE TRANSCRIPTIONAL ACTIVATOR RHAS-RELATED"/>
    <property type="match status" value="1"/>
</dbReference>
<evidence type="ECO:0000256" key="3">
    <source>
        <dbReference type="ARBA" id="ARBA00023163"/>
    </source>
</evidence>
<dbReference type="Proteomes" id="UP000198415">
    <property type="component" value="Unassembled WGS sequence"/>
</dbReference>
<dbReference type="AlphaFoldDB" id="A0A239K4B0"/>
<dbReference type="Pfam" id="PF12833">
    <property type="entry name" value="HTH_18"/>
    <property type="match status" value="1"/>
</dbReference>